<gene>
    <name evidence="1" type="ORF">MUN88_13720</name>
</gene>
<reference evidence="1 2" key="1">
    <citation type="submission" date="2022-04" db="EMBL/GenBank/DDBJ databases">
        <title>Gracilibacillus sp. isolated from saltern.</title>
        <authorList>
            <person name="Won M."/>
            <person name="Lee C.-M."/>
            <person name="Woen H.-Y."/>
            <person name="Kwon S.-W."/>
        </authorList>
    </citation>
    <scope>NUCLEOTIDE SEQUENCE [LARGE SCALE GENOMIC DNA]</scope>
    <source>
        <strain evidence="1 2">SSWR10-1</strain>
    </source>
</reference>
<organism evidence="1 2">
    <name type="scientific">Gracilibacillus caseinilyticus</name>
    <dbReference type="NCBI Taxonomy" id="2932256"/>
    <lineage>
        <taxon>Bacteria</taxon>
        <taxon>Bacillati</taxon>
        <taxon>Bacillota</taxon>
        <taxon>Bacilli</taxon>
        <taxon>Bacillales</taxon>
        <taxon>Bacillaceae</taxon>
        <taxon>Gracilibacillus</taxon>
    </lineage>
</organism>
<evidence type="ECO:0000313" key="2">
    <source>
        <dbReference type="Proteomes" id="UP000831782"/>
    </source>
</evidence>
<dbReference type="Proteomes" id="UP000831782">
    <property type="component" value="Chromosome"/>
</dbReference>
<protein>
    <submittedName>
        <fullName evidence="1">Uncharacterized protein</fullName>
    </submittedName>
</protein>
<keyword evidence="2" id="KW-1185">Reference proteome</keyword>
<evidence type="ECO:0000313" key="1">
    <source>
        <dbReference type="EMBL" id="UOQ47132.1"/>
    </source>
</evidence>
<sequence length="48" mass="5641">MVKIKSAEREHIEGISTVCCEGCRDTYKGIRSDVNIERNNQLFYNYTR</sequence>
<name>A0ABY4ETN7_9BACI</name>
<accession>A0ABY4ETN7</accession>
<dbReference type="EMBL" id="CP095072">
    <property type="protein sequence ID" value="UOQ47132.1"/>
    <property type="molecule type" value="Genomic_DNA"/>
</dbReference>
<dbReference type="RefSeq" id="WP_244715959.1">
    <property type="nucleotide sequence ID" value="NZ_CP095072.1"/>
</dbReference>
<proteinExistence type="predicted"/>